<keyword evidence="2" id="KW-0964">Secreted</keyword>
<evidence type="ECO:0000256" key="3">
    <source>
        <dbReference type="ARBA" id="ARBA00022729"/>
    </source>
</evidence>
<dbReference type="PANTHER" id="PTHR22923:SF116">
    <property type="entry name" value="C1Q DOMAIN-CONTAINING PROTEIN"/>
    <property type="match status" value="1"/>
</dbReference>
<dbReference type="InterPro" id="IPR050822">
    <property type="entry name" value="Cerebellin_Synaptic_Org"/>
</dbReference>
<reference evidence="6" key="1">
    <citation type="submission" date="2022-11" db="EMBL/GenBank/DDBJ databases">
        <title>Centuries of genome instability and evolution in soft-shell clam transmissible cancer (bioRxiv).</title>
        <authorList>
            <person name="Hart S.F.M."/>
            <person name="Yonemitsu M.A."/>
            <person name="Giersch R.M."/>
            <person name="Beal B.F."/>
            <person name="Arriagada G."/>
            <person name="Davis B.W."/>
            <person name="Ostrander E.A."/>
            <person name="Goff S.P."/>
            <person name="Metzger M.J."/>
        </authorList>
    </citation>
    <scope>NUCLEOTIDE SEQUENCE</scope>
    <source>
        <strain evidence="6">MELC-2E11</strain>
        <tissue evidence="6">Siphon/mantle</tissue>
    </source>
</reference>
<evidence type="ECO:0000313" key="6">
    <source>
        <dbReference type="EMBL" id="WAR31325.1"/>
    </source>
</evidence>
<dbReference type="SUPFAM" id="SSF49842">
    <property type="entry name" value="TNF-like"/>
    <property type="match status" value="1"/>
</dbReference>
<sequence>MFLSVYSSKRIRKLCVVVLVIESSMCNMNEPRCYSRFDYEEKMLEKMVRTEIKIEELLGKLDALEKMLTNAETEVDTLVKDNHVLEKRPSNVEAKLDNSIKEIHGLEKKHDIELDKSRVCTTHPLPSSPSFRPVLQHPPFFKRTIVFNNVVTDVGGGYNLGTGVFTAPINGLYVFSTSVMVDLSTSSTLAHIRISKNGNHIEYLYIIDSNSEYETGAGTVILSLQVGDTVKVACFYDGRSIKKYSYISVSHAILRNIPSFLHKGLFQFTQIESGCRLPPLSHVRIHTCSKTLRSGDLELKRSRWTFCCLSNAFVEALYGPMPCPAAKPCPIHLLVCAELQQS</sequence>
<proteinExistence type="predicted"/>
<dbReference type="PANTHER" id="PTHR22923">
    <property type="entry name" value="CEREBELLIN-RELATED"/>
    <property type="match status" value="1"/>
</dbReference>
<dbReference type="SMART" id="SM00110">
    <property type="entry name" value="C1Q"/>
    <property type="match status" value="1"/>
</dbReference>
<feature type="coiled-coil region" evidence="4">
    <location>
        <begin position="47"/>
        <end position="88"/>
    </location>
</feature>
<dbReference type="EMBL" id="CP111028">
    <property type="protein sequence ID" value="WAR31325.1"/>
    <property type="molecule type" value="Genomic_DNA"/>
</dbReference>
<organism evidence="6 7">
    <name type="scientific">Mya arenaria</name>
    <name type="common">Soft-shell clam</name>
    <dbReference type="NCBI Taxonomy" id="6604"/>
    <lineage>
        <taxon>Eukaryota</taxon>
        <taxon>Metazoa</taxon>
        <taxon>Spiralia</taxon>
        <taxon>Lophotrochozoa</taxon>
        <taxon>Mollusca</taxon>
        <taxon>Bivalvia</taxon>
        <taxon>Autobranchia</taxon>
        <taxon>Heteroconchia</taxon>
        <taxon>Euheterodonta</taxon>
        <taxon>Imparidentia</taxon>
        <taxon>Neoheterodontei</taxon>
        <taxon>Myida</taxon>
        <taxon>Myoidea</taxon>
        <taxon>Myidae</taxon>
        <taxon>Mya</taxon>
    </lineage>
</organism>
<dbReference type="InterPro" id="IPR008983">
    <property type="entry name" value="Tumour_necrosis_fac-like_dom"/>
</dbReference>
<dbReference type="PRINTS" id="PR00007">
    <property type="entry name" value="COMPLEMNTC1Q"/>
</dbReference>
<evidence type="ECO:0000256" key="4">
    <source>
        <dbReference type="SAM" id="Coils"/>
    </source>
</evidence>
<evidence type="ECO:0000313" key="7">
    <source>
        <dbReference type="Proteomes" id="UP001164746"/>
    </source>
</evidence>
<name>A0ABY7GA81_MYAAR</name>
<dbReference type="PROSITE" id="PS50871">
    <property type="entry name" value="C1Q"/>
    <property type="match status" value="1"/>
</dbReference>
<evidence type="ECO:0000259" key="5">
    <source>
        <dbReference type="PROSITE" id="PS50871"/>
    </source>
</evidence>
<dbReference type="Pfam" id="PF00386">
    <property type="entry name" value="C1q"/>
    <property type="match status" value="1"/>
</dbReference>
<gene>
    <name evidence="6" type="ORF">MAR_033867</name>
</gene>
<dbReference type="InterPro" id="IPR001073">
    <property type="entry name" value="C1q_dom"/>
</dbReference>
<evidence type="ECO:0000256" key="2">
    <source>
        <dbReference type="ARBA" id="ARBA00022525"/>
    </source>
</evidence>
<dbReference type="Proteomes" id="UP001164746">
    <property type="component" value="Chromosome 17"/>
</dbReference>
<evidence type="ECO:0000256" key="1">
    <source>
        <dbReference type="ARBA" id="ARBA00004613"/>
    </source>
</evidence>
<keyword evidence="3" id="KW-0732">Signal</keyword>
<keyword evidence="7" id="KW-1185">Reference proteome</keyword>
<keyword evidence="4" id="KW-0175">Coiled coil</keyword>
<feature type="domain" description="C1q" evidence="5">
    <location>
        <begin position="124"/>
        <end position="265"/>
    </location>
</feature>
<accession>A0ABY7GA81</accession>
<protein>
    <recommendedName>
        <fullName evidence="5">C1q domain-containing protein</fullName>
    </recommendedName>
</protein>
<comment type="subcellular location">
    <subcellularLocation>
        <location evidence="1">Secreted</location>
    </subcellularLocation>
</comment>
<dbReference type="Gene3D" id="2.60.120.40">
    <property type="match status" value="1"/>
</dbReference>